<dbReference type="Proteomes" id="UP001189429">
    <property type="component" value="Unassembled WGS sequence"/>
</dbReference>
<feature type="region of interest" description="Disordered" evidence="1">
    <location>
        <begin position="1136"/>
        <end position="1157"/>
    </location>
</feature>
<feature type="compositionally biased region" description="Basic residues" evidence="1">
    <location>
        <begin position="82"/>
        <end position="93"/>
    </location>
</feature>
<feature type="region of interest" description="Disordered" evidence="1">
    <location>
        <begin position="893"/>
        <end position="984"/>
    </location>
</feature>
<evidence type="ECO:0000313" key="2">
    <source>
        <dbReference type="EMBL" id="CAK0889657.1"/>
    </source>
</evidence>
<accession>A0ABN9WWA5</accession>
<keyword evidence="3" id="KW-1185">Reference proteome</keyword>
<name>A0ABN9WWA5_9DINO</name>
<feature type="compositionally biased region" description="Low complexity" evidence="1">
    <location>
        <begin position="665"/>
        <end position="682"/>
    </location>
</feature>
<feature type="compositionally biased region" description="Pro residues" evidence="1">
    <location>
        <begin position="583"/>
        <end position="592"/>
    </location>
</feature>
<feature type="compositionally biased region" description="Acidic residues" evidence="1">
    <location>
        <begin position="125"/>
        <end position="135"/>
    </location>
</feature>
<dbReference type="EMBL" id="CAUYUJ010019248">
    <property type="protein sequence ID" value="CAK0889657.1"/>
    <property type="molecule type" value="Genomic_DNA"/>
</dbReference>
<proteinExistence type="predicted"/>
<feature type="region of interest" description="Disordered" evidence="1">
    <location>
        <begin position="580"/>
        <end position="684"/>
    </location>
</feature>
<sequence>MSCCCRRWSRSRWAPAGPAHAPDRADDHTAPIGASRGEPDRRRPRRLSDLQWPRLACGRQLRGQLLRPRQPPAQGAPAAAGRHGRHAAARARCPRGAGAHPVLRLPGAIGAGAAGADDRRRAESAEDDEAAEDEMLTGSSSEVEGSGDGDESGFMQDGQLRRPATEGARQSDGDAASLPQGAEDAGEAGDAPVVASAPVTSGSRAEVARMGEGGDCDLHGGEEDNGVDDFSDVCDDSDLFHTEAEDVGAPRADEDRTLEQLLGPDAASSLEKSIAVGLGEGFRQEDLRAALRTPAVERAVGAVLKDGIFEFLQTVDLLGNAVSRLPVLGPFRQQVVEGLRREVDRVLGAQIDGFLGRYTRLAAERTLLPLLTADGNRAELAKSAGQLTRYALGQQVRDVLPPPGTAAELRREALQGLRGLDAAAAAREVAAAARRLLRKRPEPAVSPAVVSATMGPLNDALESQLRRFLPAVPARAPPGGGGGGAREVSDALAAELLESPALAGLAGDRRQRLRDSVSLDESLSLAQPALASAGHRLQAAVAAVAGEPLAALGVAASAAPAQPSAGGGGAAAAAVPGQLRVLLPPPPSPPEVQVPRSPAGGEGPPPPPAEDGHGGDPASANPVTARPAGDAERRLPQLRIDYAASPQKQKLQRKMAARERDQLKGAAGSAATGPAGEAAPGEDPLMDENAVEALLRELEDIPKLSKKRRQQQPRPGMPAHGRESPELEAHFAPTTQKQHQFQFLEQEVPAALARLHKVEAAREAEAAKSALTKATVLDLFERGMFEMDRFGAGESEHEAYQKLETQLQFELTAAAQNVFGAGAQALDAKRQDMQFMRDHLTAKRRPVPTDSDKGDVKDRRAPCVLNFIVCMEVPGALFESGADLGMRLQLARGASEQRPRCRRRLDGHRATAAPDARSAHRVHGVGAADGTDCGGRQSPARRSANAAGGRNAFAARTRRKSTPAPDGTGDLPKRPDCQRSKGRKTHITSVNITRRSDPRDIAAALIQERRPDEFKTDSPMEAARPQVAVRQLDSHRDWIHAPFTAARGVWVANEGPKDGPILASMNFRTSRDLDDANAATCIAPSSARIIDFAVSRNMDTCRTGARDELSAPTRAAAARELGAGAAPATMAATRAAETFPADPAIGLRSPPPSCDAS</sequence>
<feature type="region of interest" description="Disordered" evidence="1">
    <location>
        <begin position="699"/>
        <end position="724"/>
    </location>
</feature>
<protein>
    <submittedName>
        <fullName evidence="2">Uncharacterized protein</fullName>
    </submittedName>
</protein>
<feature type="region of interest" description="Disordered" evidence="1">
    <location>
        <begin position="109"/>
        <end position="230"/>
    </location>
</feature>
<feature type="compositionally biased region" description="Low complexity" evidence="1">
    <location>
        <begin position="940"/>
        <end position="955"/>
    </location>
</feature>
<organism evidence="2 3">
    <name type="scientific">Prorocentrum cordatum</name>
    <dbReference type="NCBI Taxonomy" id="2364126"/>
    <lineage>
        <taxon>Eukaryota</taxon>
        <taxon>Sar</taxon>
        <taxon>Alveolata</taxon>
        <taxon>Dinophyceae</taxon>
        <taxon>Prorocentrales</taxon>
        <taxon>Prorocentraceae</taxon>
        <taxon>Prorocentrum</taxon>
    </lineage>
</organism>
<comment type="caution">
    <text evidence="2">The sequence shown here is derived from an EMBL/GenBank/DDBJ whole genome shotgun (WGS) entry which is preliminary data.</text>
</comment>
<feature type="region of interest" description="Disordered" evidence="1">
    <location>
        <begin position="1"/>
        <end position="93"/>
    </location>
</feature>
<evidence type="ECO:0000313" key="3">
    <source>
        <dbReference type="Proteomes" id="UP001189429"/>
    </source>
</evidence>
<evidence type="ECO:0000256" key="1">
    <source>
        <dbReference type="SAM" id="MobiDB-lite"/>
    </source>
</evidence>
<feature type="compositionally biased region" description="Low complexity" evidence="1">
    <location>
        <begin position="58"/>
        <end position="81"/>
    </location>
</feature>
<feature type="compositionally biased region" description="Basic and acidic residues" evidence="1">
    <location>
        <begin position="159"/>
        <end position="172"/>
    </location>
</feature>
<reference evidence="2" key="1">
    <citation type="submission" date="2023-10" db="EMBL/GenBank/DDBJ databases">
        <authorList>
            <person name="Chen Y."/>
            <person name="Shah S."/>
            <person name="Dougan E. K."/>
            <person name="Thang M."/>
            <person name="Chan C."/>
        </authorList>
    </citation>
    <scope>NUCLEOTIDE SEQUENCE [LARGE SCALE GENOMIC DNA]</scope>
</reference>
<gene>
    <name evidence="2" type="ORF">PCOR1329_LOCUS70133</name>
</gene>